<evidence type="ECO:0000256" key="1">
    <source>
        <dbReference type="SAM" id="MobiDB-lite"/>
    </source>
</evidence>
<feature type="compositionally biased region" description="Acidic residues" evidence="1">
    <location>
        <begin position="526"/>
        <end position="541"/>
    </location>
</feature>
<dbReference type="EMBL" id="JAZHXI010000004">
    <property type="protein sequence ID" value="KAL2072419.1"/>
    <property type="molecule type" value="Genomic_DNA"/>
</dbReference>
<name>A0ABR4CRC9_9HELO</name>
<gene>
    <name evidence="2" type="ORF">VTL71DRAFT_11762</name>
</gene>
<feature type="compositionally biased region" description="Basic and acidic residues" evidence="1">
    <location>
        <begin position="334"/>
        <end position="343"/>
    </location>
</feature>
<reference evidence="2 3" key="1">
    <citation type="journal article" date="2024" name="Commun. Biol.">
        <title>Comparative genomic analysis of thermophilic fungi reveals convergent evolutionary adaptations and gene losses.</title>
        <authorList>
            <person name="Steindorff A.S."/>
            <person name="Aguilar-Pontes M.V."/>
            <person name="Robinson A.J."/>
            <person name="Andreopoulos B."/>
            <person name="LaButti K."/>
            <person name="Kuo A."/>
            <person name="Mondo S."/>
            <person name="Riley R."/>
            <person name="Otillar R."/>
            <person name="Haridas S."/>
            <person name="Lipzen A."/>
            <person name="Grimwood J."/>
            <person name="Schmutz J."/>
            <person name="Clum A."/>
            <person name="Reid I.D."/>
            <person name="Moisan M.C."/>
            <person name="Butler G."/>
            <person name="Nguyen T.T.M."/>
            <person name="Dewar K."/>
            <person name="Conant G."/>
            <person name="Drula E."/>
            <person name="Henrissat B."/>
            <person name="Hansel C."/>
            <person name="Singer S."/>
            <person name="Hutchinson M.I."/>
            <person name="de Vries R.P."/>
            <person name="Natvig D.O."/>
            <person name="Powell A.J."/>
            <person name="Tsang A."/>
            <person name="Grigoriev I.V."/>
        </authorList>
    </citation>
    <scope>NUCLEOTIDE SEQUENCE [LARGE SCALE GENOMIC DNA]</scope>
    <source>
        <strain evidence="2 3">CBS 494.80</strain>
    </source>
</reference>
<evidence type="ECO:0000313" key="3">
    <source>
        <dbReference type="Proteomes" id="UP001595075"/>
    </source>
</evidence>
<feature type="region of interest" description="Disordered" evidence="1">
    <location>
        <begin position="504"/>
        <end position="541"/>
    </location>
</feature>
<keyword evidence="3" id="KW-1185">Reference proteome</keyword>
<sequence>MAPSQKPNWEDLNNHALSTECRSRNISLKPGREYLKHELVSRIADHEYQKKKGATEFVSFTQSNDPDGRRAKDWVAERVALRLRVTTARSKSVIDYQGSLENIHRNLKEGAEVAFATELDNLSIEERGYLDMIDERVQNADLWGEDENGEQLEDDAVDVPGLGPEDTSEESIELDNSTAVEEDCANIIEKRAEVANVRGEGGNSHQAADNSEVITGWRRRELEKLCKPYMEVGTEGADTEGGDTEGADTEGADTEGADTEGGDTEVSDTEGSDTDGDDMEGGNTEGGDTEVEDETAGDKDSYFLLPGSFLRNARANFLKQKAFEEAISEDESDTEKSKPEPHDPSVPVLTMDYPSTSNKGMLRLEKGIDSCLPVLREHGVMFLTMKFRVLADSYFGPPDLQKYVREFANQKIESFRAFGMMYDKSAIHVLFANSRQGLLDMELCHKFVLAQLYKDYESKTYCQEIKSVKHHQGDFREDSGECSFDVTEAFRGKMFFFVSSETGEIETSEDLDEEMGGTEVPVYVNDTDEDAGNESEQSEEL</sequence>
<feature type="region of interest" description="Disordered" evidence="1">
    <location>
        <begin position="232"/>
        <end position="300"/>
    </location>
</feature>
<evidence type="ECO:0000313" key="2">
    <source>
        <dbReference type="EMBL" id="KAL2072419.1"/>
    </source>
</evidence>
<dbReference type="Proteomes" id="UP001595075">
    <property type="component" value="Unassembled WGS sequence"/>
</dbReference>
<proteinExistence type="predicted"/>
<organism evidence="2 3">
    <name type="scientific">Oculimacula yallundae</name>
    <dbReference type="NCBI Taxonomy" id="86028"/>
    <lineage>
        <taxon>Eukaryota</taxon>
        <taxon>Fungi</taxon>
        <taxon>Dikarya</taxon>
        <taxon>Ascomycota</taxon>
        <taxon>Pezizomycotina</taxon>
        <taxon>Leotiomycetes</taxon>
        <taxon>Helotiales</taxon>
        <taxon>Ploettnerulaceae</taxon>
        <taxon>Oculimacula</taxon>
    </lineage>
</organism>
<feature type="region of interest" description="Disordered" evidence="1">
    <location>
        <begin position="326"/>
        <end position="352"/>
    </location>
</feature>
<feature type="compositionally biased region" description="Acidic residues" evidence="1">
    <location>
        <begin position="237"/>
        <end position="280"/>
    </location>
</feature>
<comment type="caution">
    <text evidence="2">The sequence shown here is derived from an EMBL/GenBank/DDBJ whole genome shotgun (WGS) entry which is preliminary data.</text>
</comment>
<protein>
    <submittedName>
        <fullName evidence="2">Uncharacterized protein</fullName>
    </submittedName>
</protein>
<feature type="compositionally biased region" description="Acidic residues" evidence="1">
    <location>
        <begin position="504"/>
        <end position="516"/>
    </location>
</feature>
<accession>A0ABR4CRC9</accession>